<feature type="transmembrane region" description="Helical" evidence="1">
    <location>
        <begin position="123"/>
        <end position="146"/>
    </location>
</feature>
<evidence type="ECO:0000313" key="3">
    <source>
        <dbReference type="EMBL" id="KAG2101594.1"/>
    </source>
</evidence>
<feature type="transmembrane region" description="Helical" evidence="1">
    <location>
        <begin position="158"/>
        <end position="186"/>
    </location>
</feature>
<feature type="transmembrane region" description="Helical" evidence="1">
    <location>
        <begin position="33"/>
        <end position="54"/>
    </location>
</feature>
<dbReference type="GeneID" id="64704132"/>
<dbReference type="EMBL" id="JABBWM010000050">
    <property type="protein sequence ID" value="KAG2101594.1"/>
    <property type="molecule type" value="Genomic_DNA"/>
</dbReference>
<keyword evidence="1" id="KW-0472">Membrane</keyword>
<dbReference type="RefSeq" id="XP_041289921.1">
    <property type="nucleotide sequence ID" value="XM_041441873.1"/>
</dbReference>
<evidence type="ECO:0000256" key="1">
    <source>
        <dbReference type="SAM" id="Phobius"/>
    </source>
</evidence>
<organism evidence="3 4">
    <name type="scientific">Suillus discolor</name>
    <dbReference type="NCBI Taxonomy" id="1912936"/>
    <lineage>
        <taxon>Eukaryota</taxon>
        <taxon>Fungi</taxon>
        <taxon>Dikarya</taxon>
        <taxon>Basidiomycota</taxon>
        <taxon>Agaricomycotina</taxon>
        <taxon>Agaricomycetes</taxon>
        <taxon>Agaricomycetidae</taxon>
        <taxon>Boletales</taxon>
        <taxon>Suillineae</taxon>
        <taxon>Suillaceae</taxon>
        <taxon>Suillus</taxon>
    </lineage>
</organism>
<dbReference type="Proteomes" id="UP000823399">
    <property type="component" value="Unassembled WGS sequence"/>
</dbReference>
<feature type="domain" description="DUF6533" evidence="2">
    <location>
        <begin position="44"/>
        <end position="69"/>
    </location>
</feature>
<evidence type="ECO:0000313" key="4">
    <source>
        <dbReference type="Proteomes" id="UP000823399"/>
    </source>
</evidence>
<dbReference type="Pfam" id="PF20151">
    <property type="entry name" value="DUF6533"/>
    <property type="match status" value="1"/>
</dbReference>
<comment type="caution">
    <text evidence="3">The sequence shown here is derived from an EMBL/GenBank/DDBJ whole genome shotgun (WGS) entry which is preliminary data.</text>
</comment>
<dbReference type="AlphaFoldDB" id="A0A9P7F1V1"/>
<reference evidence="3" key="1">
    <citation type="journal article" date="2020" name="New Phytol.">
        <title>Comparative genomics reveals dynamic genome evolution in host specialist ectomycorrhizal fungi.</title>
        <authorList>
            <person name="Lofgren L.A."/>
            <person name="Nguyen N.H."/>
            <person name="Vilgalys R."/>
            <person name="Ruytinx J."/>
            <person name="Liao H.L."/>
            <person name="Branco S."/>
            <person name="Kuo A."/>
            <person name="LaButti K."/>
            <person name="Lipzen A."/>
            <person name="Andreopoulos W."/>
            <person name="Pangilinan J."/>
            <person name="Riley R."/>
            <person name="Hundley H."/>
            <person name="Na H."/>
            <person name="Barry K."/>
            <person name="Grigoriev I.V."/>
            <person name="Stajich J.E."/>
            <person name="Kennedy P.G."/>
        </authorList>
    </citation>
    <scope>NUCLEOTIDE SEQUENCE</scope>
    <source>
        <strain evidence="3">FC423</strain>
    </source>
</reference>
<feature type="transmembrane region" description="Helical" evidence="1">
    <location>
        <begin position="253"/>
        <end position="276"/>
    </location>
</feature>
<dbReference type="InterPro" id="IPR045340">
    <property type="entry name" value="DUF6533"/>
</dbReference>
<gene>
    <name evidence="3" type="ORF">F5147DRAFT_776596</name>
</gene>
<proteinExistence type="predicted"/>
<keyword evidence="1" id="KW-0812">Transmembrane</keyword>
<evidence type="ECO:0000259" key="2">
    <source>
        <dbReference type="Pfam" id="PF20151"/>
    </source>
</evidence>
<protein>
    <recommendedName>
        <fullName evidence="2">DUF6533 domain-containing protein</fullName>
    </recommendedName>
</protein>
<keyword evidence="1" id="KW-1133">Transmembrane helix</keyword>
<feature type="transmembrane region" description="Helical" evidence="1">
    <location>
        <begin position="206"/>
        <end position="232"/>
    </location>
</feature>
<name>A0A9P7F1V1_9AGAM</name>
<feature type="transmembrane region" description="Helical" evidence="1">
    <location>
        <begin position="296"/>
        <end position="315"/>
    </location>
</feature>
<keyword evidence="4" id="KW-1185">Reference proteome</keyword>
<accession>A0A9P7F1V1</accession>
<dbReference type="OrthoDB" id="3349377at2759"/>
<sequence length="351" mass="39396">MFIRFAARTQASIPSRENDASLKRSRLVADDQFVSFIQLFYVGFAVASSTALIYDWVLTFGDEVELIWVSGHPYQKITQWYNFVGIEATLVLDDSSVSNYTLRWNTILYHQYYDGIFGDRCSAILYSTLNWINVIVAAMLGVITLTRLHAMYQRSRKILIFLTIILLVVNITCGVIAAMVLSYTSGEELILSGTHACAYIYTADDLLLISVTWILTAIWEVLALCLSVWVAVKHFRELRRLGPSTRSTIRDCFRVLLESHLVYFASFTVVCCSAFGTQLSPKVSDLDSAGVQISNAVFEIFSYIQMFVLGPRLILSLRMYHADLVANSDAAASITSIAFQDTIHVPTFSSV</sequence>